<dbReference type="InterPro" id="IPR036390">
    <property type="entry name" value="WH_DNA-bd_sf"/>
</dbReference>
<comment type="similarity">
    <text evidence="1">In the C-terminal section; belongs to the class-I pyridoxal-phosphate-dependent aminotransferase family.</text>
</comment>
<dbReference type="Pfam" id="PF00392">
    <property type="entry name" value="GntR"/>
    <property type="match status" value="1"/>
</dbReference>
<dbReference type="SUPFAM" id="SSF53383">
    <property type="entry name" value="PLP-dependent transferases"/>
    <property type="match status" value="1"/>
</dbReference>
<dbReference type="CDD" id="cd00609">
    <property type="entry name" value="AAT_like"/>
    <property type="match status" value="1"/>
</dbReference>
<evidence type="ECO:0000256" key="2">
    <source>
        <dbReference type="ARBA" id="ARBA00022898"/>
    </source>
</evidence>
<dbReference type="PANTHER" id="PTHR46577">
    <property type="entry name" value="HTH-TYPE TRANSCRIPTIONAL REGULATORY PROTEIN GABR"/>
    <property type="match status" value="1"/>
</dbReference>
<keyword evidence="4" id="KW-0238">DNA-binding</keyword>
<dbReference type="GO" id="GO:0030170">
    <property type="term" value="F:pyridoxal phosphate binding"/>
    <property type="evidence" value="ECO:0007669"/>
    <property type="project" value="InterPro"/>
</dbReference>
<dbReference type="InterPro" id="IPR015424">
    <property type="entry name" value="PyrdxlP-dep_Trfase"/>
</dbReference>
<name>A0A0F9J9N2_9ZZZZ</name>
<dbReference type="InterPro" id="IPR004839">
    <property type="entry name" value="Aminotransferase_I/II_large"/>
</dbReference>
<dbReference type="InterPro" id="IPR015421">
    <property type="entry name" value="PyrdxlP-dep_Trfase_major"/>
</dbReference>
<keyword evidence="5" id="KW-0804">Transcription</keyword>
<dbReference type="InterPro" id="IPR036388">
    <property type="entry name" value="WH-like_DNA-bd_sf"/>
</dbReference>
<dbReference type="InterPro" id="IPR000524">
    <property type="entry name" value="Tscrpt_reg_HTH_GntR"/>
</dbReference>
<evidence type="ECO:0000256" key="1">
    <source>
        <dbReference type="ARBA" id="ARBA00005384"/>
    </source>
</evidence>
<dbReference type="EMBL" id="LAZR01010516">
    <property type="protein sequence ID" value="KKM66514.1"/>
    <property type="molecule type" value="Genomic_DNA"/>
</dbReference>
<feature type="domain" description="HTH gntR-type" evidence="6">
    <location>
        <begin position="15"/>
        <end position="83"/>
    </location>
</feature>
<dbReference type="SUPFAM" id="SSF46785">
    <property type="entry name" value="Winged helix' DNA-binding domain"/>
    <property type="match status" value="1"/>
</dbReference>
<gene>
    <name evidence="7" type="ORF">LCGC14_1480400</name>
</gene>
<protein>
    <recommendedName>
        <fullName evidence="6">HTH gntR-type domain-containing protein</fullName>
    </recommendedName>
</protein>
<accession>A0A0F9J9N2</accession>
<evidence type="ECO:0000259" key="6">
    <source>
        <dbReference type="PROSITE" id="PS50949"/>
    </source>
</evidence>
<reference evidence="7" key="1">
    <citation type="journal article" date="2015" name="Nature">
        <title>Complex archaea that bridge the gap between prokaryotes and eukaryotes.</title>
        <authorList>
            <person name="Spang A."/>
            <person name="Saw J.H."/>
            <person name="Jorgensen S.L."/>
            <person name="Zaremba-Niedzwiedzka K."/>
            <person name="Martijn J."/>
            <person name="Lind A.E."/>
            <person name="van Eijk R."/>
            <person name="Schleper C."/>
            <person name="Guy L."/>
            <person name="Ettema T.J."/>
        </authorList>
    </citation>
    <scope>NUCLEOTIDE SEQUENCE</scope>
</reference>
<evidence type="ECO:0000313" key="7">
    <source>
        <dbReference type="EMBL" id="KKM66514.1"/>
    </source>
</evidence>
<evidence type="ECO:0000256" key="5">
    <source>
        <dbReference type="ARBA" id="ARBA00023163"/>
    </source>
</evidence>
<feature type="non-terminal residue" evidence="7">
    <location>
        <position position="347"/>
    </location>
</feature>
<evidence type="ECO:0000256" key="3">
    <source>
        <dbReference type="ARBA" id="ARBA00023015"/>
    </source>
</evidence>
<evidence type="ECO:0000256" key="4">
    <source>
        <dbReference type="ARBA" id="ARBA00023125"/>
    </source>
</evidence>
<keyword evidence="2" id="KW-0663">Pyridoxal phosphate</keyword>
<dbReference type="AlphaFoldDB" id="A0A0F9J9N2"/>
<dbReference type="Gene3D" id="1.10.10.10">
    <property type="entry name" value="Winged helix-like DNA-binding domain superfamily/Winged helix DNA-binding domain"/>
    <property type="match status" value="1"/>
</dbReference>
<sequence length="347" mass="37575">MQMISAETMAAYLTDRSTRGIARDTAKLVRSGTLPVGARLPPLRELAFVMGVSPSTLSEAWKELRRLRVLTGRGRNGTFVSGSSLAPRPMRVGAQGHFSAGTRNFSLATPDLEFLPQLDRALLHGAKAENLNSYERVRILPELEAVLRPKWPFKSSEMLATNGGYNAVYLALHALVPPGSVVAIETPASMRLLDILEDMGAIIVPVDSDEFGPDPAALKDIMSRNPSAFVFQPVISSVTGHYCSAARLQELGDVLADADTLIIEDDGLGDIAIAPSQSLGDRFPDQTIHIRSFSKSYGPDLRMAVLSASEDLVEQVQSYRAFSAGWTSRILQAAVAWLHCDAETQAL</sequence>
<organism evidence="7">
    <name type="scientific">marine sediment metagenome</name>
    <dbReference type="NCBI Taxonomy" id="412755"/>
    <lineage>
        <taxon>unclassified sequences</taxon>
        <taxon>metagenomes</taxon>
        <taxon>ecological metagenomes</taxon>
    </lineage>
</organism>
<comment type="caution">
    <text evidence="7">The sequence shown here is derived from an EMBL/GenBank/DDBJ whole genome shotgun (WGS) entry which is preliminary data.</text>
</comment>
<dbReference type="SMART" id="SM00345">
    <property type="entry name" value="HTH_GNTR"/>
    <property type="match status" value="1"/>
</dbReference>
<dbReference type="GO" id="GO:0003700">
    <property type="term" value="F:DNA-binding transcription factor activity"/>
    <property type="evidence" value="ECO:0007669"/>
    <property type="project" value="InterPro"/>
</dbReference>
<dbReference type="GO" id="GO:0003677">
    <property type="term" value="F:DNA binding"/>
    <property type="evidence" value="ECO:0007669"/>
    <property type="project" value="UniProtKB-KW"/>
</dbReference>
<dbReference type="Gene3D" id="3.40.640.10">
    <property type="entry name" value="Type I PLP-dependent aspartate aminotransferase-like (Major domain)"/>
    <property type="match status" value="1"/>
</dbReference>
<proteinExistence type="inferred from homology"/>
<dbReference type="InterPro" id="IPR051446">
    <property type="entry name" value="HTH_trans_reg/aminotransferase"/>
</dbReference>
<dbReference type="PANTHER" id="PTHR46577:SF1">
    <property type="entry name" value="HTH-TYPE TRANSCRIPTIONAL REGULATORY PROTEIN GABR"/>
    <property type="match status" value="1"/>
</dbReference>
<dbReference type="PROSITE" id="PS50949">
    <property type="entry name" value="HTH_GNTR"/>
    <property type="match status" value="1"/>
</dbReference>
<dbReference type="Pfam" id="PF00155">
    <property type="entry name" value="Aminotran_1_2"/>
    <property type="match status" value="1"/>
</dbReference>
<keyword evidence="3" id="KW-0805">Transcription regulation</keyword>